<feature type="non-terminal residue" evidence="14">
    <location>
        <position position="1"/>
    </location>
</feature>
<dbReference type="Pfam" id="PF01424">
    <property type="entry name" value="R3H"/>
    <property type="match status" value="1"/>
</dbReference>
<dbReference type="InterPro" id="IPR007502">
    <property type="entry name" value="Helicase-assoc_dom"/>
</dbReference>
<feature type="domain" description="Helicase C-terminal" evidence="13">
    <location>
        <begin position="584"/>
        <end position="758"/>
    </location>
</feature>
<keyword evidence="7" id="KW-0539">Nucleus</keyword>
<keyword evidence="10" id="KW-1133">Transmembrane helix</keyword>
<dbReference type="Pfam" id="PF07717">
    <property type="entry name" value="OB_NTP_bind"/>
    <property type="match status" value="1"/>
</dbReference>
<evidence type="ECO:0000259" key="12">
    <source>
        <dbReference type="PROSITE" id="PS51192"/>
    </source>
</evidence>
<sequence>MMAKPPTASSSSAKKKRQKKGKGGKQEKIPEASRIRISQILAQFRASDDVVYSFEANLSNPERAAVHLLCLKMGMKSKSTGLGNQRRVTVYKTKGKVDTGQGKENLTPFAFSKEAKEVLQDLFTQYPPDDRDLGEEIGGKHSETAKRVRENTDDFFCKPSMDKAEIAKRVKSLASRVENSPDLRQISEKRAKLPIASFKDVITSTVESNQVWFHSFSGMICGGKASHVKLSARNHDGSQQHQLHVNNLSLSLRKCLVAERISCERGENIGDSVGYKVLSIIFLSLISSPDSEVPHYYGLISLETQIRLETKGGRHSSVIFCTNGVLLRVLVSKGTGRLKAASPKVPEKDAVSDITHIIVDEIHERDRYSDFLLAILRDMLPSYPRLRLVLMSATLDAERFSEYFGGSPIIRVPGFTYPVQSFYLEDVLTLVKGAKKKNLNCTSEDATAEQFELTEEYRMALDEAINLAWSNDEFETLLDFLSSEANPKLLNYQHSSSGITPLMVFAGKGRVGDVCMLLSFGADCHLRASDGSTALDLAERENQRETAAFIKTHMGKAPSNSGEEQELLDKYLSTVNPERVDVALIEQLLRKICIDSRDGAILVFLPGWEDMNKTRERLSGSSFFSDSSKYVIISLHSMVPPVEQRKVFRKPPPGCRKIVLSTNIAESSITIDDVVYVIDSGRMKEKSYDPYQNVSTLQSSWVSKASAKQREGRAGRCQPGICYHLYSKLRAASMPDFQVPEIRRIPIEELCLQAKLLNSSMKIEDFLCKTLDPPVFETIRNAIIVLQDIGALSVDETLTDLGKKLGSLPVHPVTSKMIFFAILLNCLDPALTLACASDYRDPFTIPMFPNDKKKAAAARSELASLFGGNSDQLAVVAAFECWRNAKSKGQESRFCSEYFVSSSTMYMLFGMRKQLQAELQRQGFLPKDLSSCNINSRDPGILYAVLVSGLYPMVGRLLPPRQNGQRPVVETAAGDKVRLHPKSSNFKVSSKKSSDRPLIIYDEITRGDGGLHIFNSTVIGPLPLLLLATEIVVAPVNDIDEDAGESDFEDDEEDESDEDKTEVHNKSGAQHGDKIMSSPDNAVKVVVDRWLSFKSTALDVAQVYCLRERISAAILYKVTYPWKVPPQLLGASMHATARILSHDGLSGISLKAERVDPLNSMSNATAIDQSTPGRWKTLGQSSNGYLRSLIYSQTGQDSPNYQKSVQVASGFVNPNQRSAPTIAPRLRKLQNGISLKKVEFGGVVAADSKLVNVILKAALPYHALSILLAISAAKGSNSLLKEVIQIPNADGLFLSLKCLAFMLPFIRLIPAIVFFLLML</sequence>
<dbReference type="CDD" id="cd18791">
    <property type="entry name" value="SF2_C_RHA"/>
    <property type="match status" value="1"/>
</dbReference>
<dbReference type="InterPro" id="IPR048333">
    <property type="entry name" value="HA2_WH"/>
</dbReference>
<dbReference type="FunFam" id="3.30.1370.50:FF:000002">
    <property type="entry name" value="Immunoglobulin mu DNA-binding protein 2"/>
    <property type="match status" value="1"/>
</dbReference>
<dbReference type="InterPro" id="IPR001374">
    <property type="entry name" value="R3H_dom"/>
</dbReference>
<dbReference type="Pfam" id="PF21010">
    <property type="entry name" value="HA2_C"/>
    <property type="match status" value="1"/>
</dbReference>
<gene>
    <name evidence="14" type="ORF">C3L33_16318</name>
</gene>
<keyword evidence="10" id="KW-0812">Transmembrane</keyword>
<dbReference type="GO" id="GO:0003723">
    <property type="term" value="F:RNA binding"/>
    <property type="evidence" value="ECO:0007669"/>
    <property type="project" value="UniProtKB-KW"/>
</dbReference>
<dbReference type="Gene3D" id="3.30.1370.50">
    <property type="entry name" value="R3H-like domain"/>
    <property type="match status" value="1"/>
</dbReference>
<dbReference type="PROSITE" id="PS51194">
    <property type="entry name" value="HELICASE_CTER"/>
    <property type="match status" value="1"/>
</dbReference>
<comment type="subcellular location">
    <subcellularLocation>
        <location evidence="1">Nucleus</location>
    </subcellularLocation>
</comment>
<dbReference type="GO" id="GO:0003724">
    <property type="term" value="F:RNA helicase activity"/>
    <property type="evidence" value="ECO:0007669"/>
    <property type="project" value="UniProtKB-EC"/>
</dbReference>
<evidence type="ECO:0000256" key="3">
    <source>
        <dbReference type="ARBA" id="ARBA00022801"/>
    </source>
</evidence>
<dbReference type="EMBL" id="QEFC01002698">
    <property type="protein sequence ID" value="KAE9451758.1"/>
    <property type="molecule type" value="Genomic_DNA"/>
</dbReference>
<name>A0A6A4LB23_9ERIC</name>
<evidence type="ECO:0000256" key="4">
    <source>
        <dbReference type="ARBA" id="ARBA00022806"/>
    </source>
</evidence>
<dbReference type="GO" id="GO:0005524">
    <property type="term" value="F:ATP binding"/>
    <property type="evidence" value="ECO:0007669"/>
    <property type="project" value="UniProtKB-KW"/>
</dbReference>
<dbReference type="SUPFAM" id="SSF82708">
    <property type="entry name" value="R3H domain"/>
    <property type="match status" value="1"/>
</dbReference>
<dbReference type="FunFam" id="1.20.120.1080:FF:000011">
    <property type="entry name" value="DExH-box ATP-dependent RNA helicase DExH6"/>
    <property type="match status" value="1"/>
</dbReference>
<comment type="caution">
    <text evidence="14">The sequence shown here is derived from an EMBL/GenBank/DDBJ whole genome shotgun (WGS) entry which is preliminary data.</text>
</comment>
<feature type="transmembrane region" description="Helical" evidence="10">
    <location>
        <begin position="1293"/>
        <end position="1317"/>
    </location>
</feature>
<evidence type="ECO:0000256" key="7">
    <source>
        <dbReference type="ARBA" id="ARBA00023242"/>
    </source>
</evidence>
<dbReference type="InterPro" id="IPR014001">
    <property type="entry name" value="Helicase_ATP-bd"/>
</dbReference>
<feature type="compositionally biased region" description="Basic residues" evidence="9">
    <location>
        <begin position="13"/>
        <end position="23"/>
    </location>
</feature>
<dbReference type="SMART" id="SM00847">
    <property type="entry name" value="HA2"/>
    <property type="match status" value="1"/>
</dbReference>
<dbReference type="Pfam" id="PF04408">
    <property type="entry name" value="WHD_HA2"/>
    <property type="match status" value="1"/>
</dbReference>
<dbReference type="InterPro" id="IPR036770">
    <property type="entry name" value="Ankyrin_rpt-contain_sf"/>
</dbReference>
<protein>
    <recommendedName>
        <fullName evidence="16">RNA helicase</fullName>
    </recommendedName>
</protein>
<dbReference type="SUPFAM" id="SSF52540">
    <property type="entry name" value="P-loop containing nucleoside triphosphate hydrolases"/>
    <property type="match status" value="2"/>
</dbReference>
<dbReference type="Gene3D" id="1.20.120.1080">
    <property type="match status" value="1"/>
</dbReference>
<evidence type="ECO:0000256" key="2">
    <source>
        <dbReference type="ARBA" id="ARBA00022741"/>
    </source>
</evidence>
<comment type="catalytic activity">
    <reaction evidence="8">
        <text>ATP + H2O = ADP + phosphate + H(+)</text>
        <dbReference type="Rhea" id="RHEA:13065"/>
        <dbReference type="ChEBI" id="CHEBI:15377"/>
        <dbReference type="ChEBI" id="CHEBI:15378"/>
        <dbReference type="ChEBI" id="CHEBI:30616"/>
        <dbReference type="ChEBI" id="CHEBI:43474"/>
        <dbReference type="ChEBI" id="CHEBI:456216"/>
        <dbReference type="EC" id="3.6.4.13"/>
    </reaction>
</comment>
<dbReference type="GO" id="GO:0003677">
    <property type="term" value="F:DNA binding"/>
    <property type="evidence" value="ECO:0007669"/>
    <property type="project" value="UniProtKB-ARBA"/>
</dbReference>
<dbReference type="Proteomes" id="UP000428333">
    <property type="component" value="Linkage Group LG10"/>
</dbReference>
<evidence type="ECO:0000313" key="14">
    <source>
        <dbReference type="EMBL" id="KAE9451758.1"/>
    </source>
</evidence>
<evidence type="ECO:0000259" key="11">
    <source>
        <dbReference type="PROSITE" id="PS51061"/>
    </source>
</evidence>
<evidence type="ECO:0000256" key="8">
    <source>
        <dbReference type="ARBA" id="ARBA00047984"/>
    </source>
</evidence>
<dbReference type="SMART" id="SM00490">
    <property type="entry name" value="HELICc"/>
    <property type="match status" value="1"/>
</dbReference>
<keyword evidence="6" id="KW-0694">RNA-binding</keyword>
<evidence type="ECO:0000259" key="13">
    <source>
        <dbReference type="PROSITE" id="PS51194"/>
    </source>
</evidence>
<feature type="compositionally biased region" description="Acidic residues" evidence="9">
    <location>
        <begin position="1041"/>
        <end position="1060"/>
    </location>
</feature>
<feature type="region of interest" description="Disordered" evidence="9">
    <location>
        <begin position="1"/>
        <end position="31"/>
    </location>
</feature>
<dbReference type="OrthoDB" id="5600252at2759"/>
<feature type="domain" description="Helicase ATP-binding" evidence="12">
    <location>
        <begin position="284"/>
        <end position="413"/>
    </location>
</feature>
<keyword evidence="2" id="KW-0547">Nucleotide-binding</keyword>
<dbReference type="Gene3D" id="1.25.40.20">
    <property type="entry name" value="Ankyrin repeat-containing domain"/>
    <property type="match status" value="1"/>
</dbReference>
<evidence type="ECO:0000256" key="9">
    <source>
        <dbReference type="SAM" id="MobiDB-lite"/>
    </source>
</evidence>
<dbReference type="Pfam" id="PF00271">
    <property type="entry name" value="Helicase_C"/>
    <property type="match status" value="1"/>
</dbReference>
<dbReference type="InterPro" id="IPR027417">
    <property type="entry name" value="P-loop_NTPase"/>
</dbReference>
<dbReference type="PANTHER" id="PTHR18934">
    <property type="entry name" value="ATP-DEPENDENT RNA HELICASE"/>
    <property type="match status" value="1"/>
</dbReference>
<dbReference type="SMART" id="SM00393">
    <property type="entry name" value="R3H"/>
    <property type="match status" value="1"/>
</dbReference>
<evidence type="ECO:0000256" key="10">
    <source>
        <dbReference type="SAM" id="Phobius"/>
    </source>
</evidence>
<evidence type="ECO:0000313" key="15">
    <source>
        <dbReference type="Proteomes" id="UP000428333"/>
    </source>
</evidence>
<dbReference type="InterPro" id="IPR001650">
    <property type="entry name" value="Helicase_C-like"/>
</dbReference>
<keyword evidence="15" id="KW-1185">Reference proteome</keyword>
<dbReference type="GO" id="GO:0005634">
    <property type="term" value="C:nucleus"/>
    <property type="evidence" value="ECO:0007669"/>
    <property type="project" value="UniProtKB-SubCell"/>
</dbReference>
<evidence type="ECO:0008006" key="16">
    <source>
        <dbReference type="Google" id="ProtNLM"/>
    </source>
</evidence>
<feature type="domain" description="R3H" evidence="11">
    <location>
        <begin position="31"/>
        <end position="94"/>
    </location>
</feature>
<dbReference type="PANTHER" id="PTHR18934:SF213">
    <property type="entry name" value="3'-5' RNA HELICASE YTHDC2"/>
    <property type="match status" value="1"/>
</dbReference>
<accession>A0A6A4LB23</accession>
<dbReference type="CDD" id="cd17917">
    <property type="entry name" value="DEXHc_RHA-like"/>
    <property type="match status" value="1"/>
</dbReference>
<dbReference type="GO" id="GO:0016787">
    <property type="term" value="F:hydrolase activity"/>
    <property type="evidence" value="ECO:0007669"/>
    <property type="project" value="UniProtKB-KW"/>
</dbReference>
<proteinExistence type="predicted"/>
<dbReference type="Gene3D" id="3.40.50.300">
    <property type="entry name" value="P-loop containing nucleotide triphosphate hydrolases"/>
    <property type="match status" value="2"/>
</dbReference>
<keyword evidence="3" id="KW-0378">Hydrolase</keyword>
<dbReference type="PROSITE" id="PS51061">
    <property type="entry name" value="R3H"/>
    <property type="match status" value="1"/>
</dbReference>
<organism evidence="14 15">
    <name type="scientific">Rhododendron williamsianum</name>
    <dbReference type="NCBI Taxonomy" id="262921"/>
    <lineage>
        <taxon>Eukaryota</taxon>
        <taxon>Viridiplantae</taxon>
        <taxon>Streptophyta</taxon>
        <taxon>Embryophyta</taxon>
        <taxon>Tracheophyta</taxon>
        <taxon>Spermatophyta</taxon>
        <taxon>Magnoliopsida</taxon>
        <taxon>eudicotyledons</taxon>
        <taxon>Gunneridae</taxon>
        <taxon>Pentapetalae</taxon>
        <taxon>asterids</taxon>
        <taxon>Ericales</taxon>
        <taxon>Ericaceae</taxon>
        <taxon>Ericoideae</taxon>
        <taxon>Rhodoreae</taxon>
        <taxon>Rhododendron</taxon>
    </lineage>
</organism>
<keyword evidence="4" id="KW-0347">Helicase</keyword>
<reference evidence="14 15" key="1">
    <citation type="journal article" date="2019" name="Genome Biol. Evol.">
        <title>The Rhododendron genome and chromosomal organization provide insight into shared whole-genome duplications across the heath family (Ericaceae).</title>
        <authorList>
            <person name="Soza V.L."/>
            <person name="Lindsley D."/>
            <person name="Waalkes A."/>
            <person name="Ramage E."/>
            <person name="Patwardhan R.P."/>
            <person name="Burton J.N."/>
            <person name="Adey A."/>
            <person name="Kumar A."/>
            <person name="Qiu R."/>
            <person name="Shendure J."/>
            <person name="Hall B."/>
        </authorList>
    </citation>
    <scope>NUCLEOTIDE SEQUENCE [LARGE SCALE GENOMIC DNA]</scope>
    <source>
        <strain evidence="14">RSF 1966-606</strain>
    </source>
</reference>
<dbReference type="InterPro" id="IPR036867">
    <property type="entry name" value="R3H_dom_sf"/>
</dbReference>
<keyword evidence="10" id="KW-0472">Membrane</keyword>
<evidence type="ECO:0000256" key="5">
    <source>
        <dbReference type="ARBA" id="ARBA00022840"/>
    </source>
</evidence>
<dbReference type="InterPro" id="IPR011709">
    <property type="entry name" value="DEAD-box_helicase_OB_fold"/>
</dbReference>
<feature type="region of interest" description="Disordered" evidence="9">
    <location>
        <begin position="1041"/>
        <end position="1076"/>
    </location>
</feature>
<dbReference type="PROSITE" id="PS51192">
    <property type="entry name" value="HELICASE_ATP_BIND_1"/>
    <property type="match status" value="1"/>
</dbReference>
<evidence type="ECO:0000256" key="6">
    <source>
        <dbReference type="ARBA" id="ARBA00022884"/>
    </source>
</evidence>
<dbReference type="SUPFAM" id="SSF48403">
    <property type="entry name" value="Ankyrin repeat"/>
    <property type="match status" value="1"/>
</dbReference>
<evidence type="ECO:0000256" key="1">
    <source>
        <dbReference type="ARBA" id="ARBA00004123"/>
    </source>
</evidence>
<dbReference type="FunFam" id="3.40.50.300:FF:000860">
    <property type="entry name" value="DExH-box ATP-dependent RNA helicase DExH6"/>
    <property type="match status" value="1"/>
</dbReference>
<keyword evidence="5" id="KW-0067">ATP-binding</keyword>